<sequence>MTEIPSSNEVPDKPPASSPRRPASDDTWEPWGTSEKQKFGQADGSRDTQQF</sequence>
<dbReference type="Proteomes" id="UP000295165">
    <property type="component" value="Unassembled WGS sequence"/>
</dbReference>
<proteinExistence type="predicted"/>
<feature type="region of interest" description="Disordered" evidence="1">
    <location>
        <begin position="1"/>
        <end position="51"/>
    </location>
</feature>
<name>A0A4R8RHU1_9MYCO</name>
<evidence type="ECO:0000313" key="3">
    <source>
        <dbReference type="Proteomes" id="UP000295165"/>
    </source>
</evidence>
<dbReference type="RefSeq" id="WP_157901285.1">
    <property type="nucleotide sequence ID" value="NZ_MAFQ01000009.1"/>
</dbReference>
<dbReference type="EMBL" id="PECC01000026">
    <property type="protein sequence ID" value="TDZ52537.1"/>
    <property type="molecule type" value="Genomic_DNA"/>
</dbReference>
<protein>
    <submittedName>
        <fullName evidence="2">Uncharacterized protein</fullName>
    </submittedName>
</protein>
<evidence type="ECO:0000256" key="1">
    <source>
        <dbReference type="SAM" id="MobiDB-lite"/>
    </source>
</evidence>
<accession>A0A4R8RHU1</accession>
<evidence type="ECO:0000313" key="2">
    <source>
        <dbReference type="EMBL" id="TDZ52537.1"/>
    </source>
</evidence>
<organism evidence="2 3">
    <name type="scientific">Mycobacteroides franklinii</name>
    <dbReference type="NCBI Taxonomy" id="948102"/>
    <lineage>
        <taxon>Bacteria</taxon>
        <taxon>Bacillati</taxon>
        <taxon>Actinomycetota</taxon>
        <taxon>Actinomycetes</taxon>
        <taxon>Mycobacteriales</taxon>
        <taxon>Mycobacteriaceae</taxon>
        <taxon>Mycobacteroides</taxon>
    </lineage>
</organism>
<dbReference type="AlphaFoldDB" id="A0A4R8RHU1"/>
<keyword evidence="3" id="KW-1185">Reference proteome</keyword>
<gene>
    <name evidence="2" type="ORF">CCUG63697_01020</name>
</gene>
<comment type="caution">
    <text evidence="2">The sequence shown here is derived from an EMBL/GenBank/DDBJ whole genome shotgun (WGS) entry which is preliminary data.</text>
</comment>
<reference evidence="2 3" key="1">
    <citation type="journal article" date="2019" name="Sci. Rep.">
        <title>Extended insight into the Mycobacterium chelonae-abscessus complex through whole genome sequencing of Mycobacterium salmoniphilum outbreak and Mycobacterium salmoniphilum-like strains.</title>
        <authorList>
            <person name="Behra P.R.K."/>
            <person name="Das S."/>
            <person name="Pettersson B.M.F."/>
            <person name="Shirreff L."/>
            <person name="DuCote T."/>
            <person name="Jacobsson K.G."/>
            <person name="Ennis D.G."/>
            <person name="Kirsebom L.A."/>
        </authorList>
    </citation>
    <scope>NUCLEOTIDE SEQUENCE [LARGE SCALE GENOMIC DNA]</scope>
    <source>
        <strain evidence="2 3">CCUG 63697</strain>
    </source>
</reference>